<feature type="region of interest" description="Disordered" evidence="1">
    <location>
        <begin position="653"/>
        <end position="808"/>
    </location>
</feature>
<dbReference type="Pfam" id="PF03993">
    <property type="entry name" value="DUF349"/>
    <property type="match status" value="1"/>
</dbReference>
<evidence type="ECO:0000256" key="1">
    <source>
        <dbReference type="SAM" id="MobiDB-lite"/>
    </source>
</evidence>
<dbReference type="InterPro" id="IPR007139">
    <property type="entry name" value="DUF349"/>
</dbReference>
<dbReference type="EMBL" id="BMIG01000010">
    <property type="protein sequence ID" value="GGB04900.1"/>
    <property type="molecule type" value="Genomic_DNA"/>
</dbReference>
<feature type="compositionally biased region" description="Basic and acidic residues" evidence="1">
    <location>
        <begin position="742"/>
        <end position="753"/>
    </location>
</feature>
<sequence length="961" mass="104079">MLRFPMSKPSKPETSAVKTPSSKSADSHPLDGLTGGAFSAPTSGERTTRIREWLATEPSAEQMAEVYKDLANRDKGAAKPLKEKLDEAKRAKNQEAVAAEWAEKGQALLALKKLNLADALAWQRDAAKAGAPLSREPLAGLKGQLADRVKTIEDLQHRTQVQREAAVLIAQRIEVLSTKSWRDAQSAWDALRADVTHWQTQADEIAKDANWASVDPKFPPLLEASRGQLLAVWEAFQGALSLAVAAAEDTAAPLPAVPVWADELRGARGLPRAAVGAAGEQPARAPKAKIDPAVLKDMREKSAATVQAALTRLEHEVTEGHGKATPKVAAELRQALKDNIRNIDSALETAAHAALTSAGELEGWQRWRADQIREELVAKAEALVAKPLGGRKQQEALRAMRELWKTSDQGGTPNHAMWKRFDDACNEAHKIVEAWLDKVKEQSEAVKAERRMLIDEVLAWAEANKGNTDWKHQIRSLNGFVEKWTAAGHLSEKAFAEIQPQWKAAMDQADTALKAARADSLARRKAMIEEAQVLGAEPQLHIDAVKHLQQRWQHEAQGVPIERKQEQKLWDAFRKPIDDAFQRKTVEREKAASTLGEHDRMVVVLSKALDAANASGDVQKIRTAMADLEAGLRGQYVPPAAVAAAAPAVGDETPAASVEGADAASTSEENQATALDEPAQEAPETIADAEPATAPAADESAEVAEASAEAPAEETAEETEEETAPAPAAPPPKPAKPVVAMRGDDRPGMRKAEAVPAGRGGKFGDRKDARPGGGKPDGRGGRPADNKFEPYRPERESRFSDRPAYEERGPRLGDAAFRAQREAFEHAQQALRKLSEQAHGEVLTHLLTAWEKRDPALVPDASALGKLVTPATRSGWTQALSSSPKGDAADTLLRLEIAAELPTPAEHLSARRMLQLVLLTKRNDPTPAQTWGEDTAKVLAAPHDAAHVRRLQNVLKALLKR</sequence>
<feature type="compositionally biased region" description="Basic and acidic residues" evidence="1">
    <location>
        <begin position="762"/>
        <end position="808"/>
    </location>
</feature>
<gene>
    <name evidence="2" type="ORF">GCM10011496_27320</name>
</gene>
<feature type="region of interest" description="Disordered" evidence="1">
    <location>
        <begin position="1"/>
        <end position="47"/>
    </location>
</feature>
<reference evidence="2" key="1">
    <citation type="journal article" date="2014" name="Int. J. Syst. Evol. Microbiol.">
        <title>Complete genome sequence of Corynebacterium casei LMG S-19264T (=DSM 44701T), isolated from a smear-ripened cheese.</title>
        <authorList>
            <consortium name="US DOE Joint Genome Institute (JGI-PGF)"/>
            <person name="Walter F."/>
            <person name="Albersmeier A."/>
            <person name="Kalinowski J."/>
            <person name="Ruckert C."/>
        </authorList>
    </citation>
    <scope>NUCLEOTIDE SEQUENCE</scope>
    <source>
        <strain evidence="2">CGMCC 1.15322</strain>
    </source>
</reference>
<accession>A0A916SKR5</accession>
<organism evidence="2 3">
    <name type="scientific">Polaromonas eurypsychrophila</name>
    <dbReference type="NCBI Taxonomy" id="1614635"/>
    <lineage>
        <taxon>Bacteria</taxon>
        <taxon>Pseudomonadati</taxon>
        <taxon>Pseudomonadota</taxon>
        <taxon>Betaproteobacteria</taxon>
        <taxon>Burkholderiales</taxon>
        <taxon>Comamonadaceae</taxon>
        <taxon>Polaromonas</taxon>
    </lineage>
</organism>
<feature type="compositionally biased region" description="Polar residues" evidence="1">
    <location>
        <begin position="12"/>
        <end position="24"/>
    </location>
</feature>
<feature type="compositionally biased region" description="Polar residues" evidence="1">
    <location>
        <begin position="664"/>
        <end position="673"/>
    </location>
</feature>
<evidence type="ECO:0000313" key="3">
    <source>
        <dbReference type="Proteomes" id="UP000620596"/>
    </source>
</evidence>
<reference evidence="2" key="2">
    <citation type="submission" date="2020-09" db="EMBL/GenBank/DDBJ databases">
        <authorList>
            <person name="Sun Q."/>
            <person name="Zhou Y."/>
        </authorList>
    </citation>
    <scope>NUCLEOTIDE SEQUENCE</scope>
    <source>
        <strain evidence="2">CGMCC 1.15322</strain>
    </source>
</reference>
<name>A0A916SKR5_9BURK</name>
<keyword evidence="3" id="KW-1185">Reference proteome</keyword>
<dbReference type="Proteomes" id="UP000620596">
    <property type="component" value="Unassembled WGS sequence"/>
</dbReference>
<feature type="compositionally biased region" description="Acidic residues" evidence="1">
    <location>
        <begin position="711"/>
        <end position="723"/>
    </location>
</feature>
<evidence type="ECO:0008006" key="4">
    <source>
        <dbReference type="Google" id="ProtNLM"/>
    </source>
</evidence>
<protein>
    <recommendedName>
        <fullName evidence="4">DUF349 domain-containing protein</fullName>
    </recommendedName>
</protein>
<evidence type="ECO:0000313" key="2">
    <source>
        <dbReference type="EMBL" id="GGB04900.1"/>
    </source>
</evidence>
<proteinExistence type="predicted"/>
<comment type="caution">
    <text evidence="2">The sequence shown here is derived from an EMBL/GenBank/DDBJ whole genome shotgun (WGS) entry which is preliminary data.</text>
</comment>
<dbReference type="RefSeq" id="WP_188709075.1">
    <property type="nucleotide sequence ID" value="NZ_BMIG01000010.1"/>
</dbReference>
<feature type="compositionally biased region" description="Low complexity" evidence="1">
    <location>
        <begin position="681"/>
        <end position="710"/>
    </location>
</feature>
<dbReference type="AlphaFoldDB" id="A0A916SKR5"/>